<reference evidence="1 2" key="1">
    <citation type="journal article" date="2019" name="G3 (Bethesda)">
        <title>Sequencing of a Wild Apple (Malus baccata) Genome Unravels the Differences Between Cultivated and Wild Apple Species Regarding Disease Resistance and Cold Tolerance.</title>
        <authorList>
            <person name="Chen X."/>
        </authorList>
    </citation>
    <scope>NUCLEOTIDE SEQUENCE [LARGE SCALE GENOMIC DNA]</scope>
    <source>
        <strain evidence="2">cv. Shandingzi</strain>
        <tissue evidence="1">Leaves</tissue>
    </source>
</reference>
<name>A0A540N5K6_MALBA</name>
<sequence length="78" mass="8603">MASSFSYPGFPPVHTHPPSFSAMVAVPKASIREVVDLAFAPFLAKVRCDFALLRYELALNGPLGFMPKRNFHKPIVSN</sequence>
<proteinExistence type="predicted"/>
<accession>A0A540N5K6</accession>
<keyword evidence="2" id="KW-1185">Reference proteome</keyword>
<dbReference type="EMBL" id="VIEB01000106">
    <property type="protein sequence ID" value="TQE06322.1"/>
    <property type="molecule type" value="Genomic_DNA"/>
</dbReference>
<dbReference type="AlphaFoldDB" id="A0A540N5K6"/>
<organism evidence="1 2">
    <name type="scientific">Malus baccata</name>
    <name type="common">Siberian crab apple</name>
    <name type="synonym">Pyrus baccata</name>
    <dbReference type="NCBI Taxonomy" id="106549"/>
    <lineage>
        <taxon>Eukaryota</taxon>
        <taxon>Viridiplantae</taxon>
        <taxon>Streptophyta</taxon>
        <taxon>Embryophyta</taxon>
        <taxon>Tracheophyta</taxon>
        <taxon>Spermatophyta</taxon>
        <taxon>Magnoliopsida</taxon>
        <taxon>eudicotyledons</taxon>
        <taxon>Gunneridae</taxon>
        <taxon>Pentapetalae</taxon>
        <taxon>rosids</taxon>
        <taxon>fabids</taxon>
        <taxon>Rosales</taxon>
        <taxon>Rosaceae</taxon>
        <taxon>Amygdaloideae</taxon>
        <taxon>Maleae</taxon>
        <taxon>Malus</taxon>
    </lineage>
</organism>
<dbReference type="Proteomes" id="UP000315295">
    <property type="component" value="Unassembled WGS sequence"/>
</dbReference>
<evidence type="ECO:0000313" key="1">
    <source>
        <dbReference type="EMBL" id="TQE06322.1"/>
    </source>
</evidence>
<comment type="caution">
    <text evidence="1">The sequence shown here is derived from an EMBL/GenBank/DDBJ whole genome shotgun (WGS) entry which is preliminary data.</text>
</comment>
<evidence type="ECO:0000313" key="2">
    <source>
        <dbReference type="Proteomes" id="UP000315295"/>
    </source>
</evidence>
<protein>
    <submittedName>
        <fullName evidence="1">Uncharacterized protein</fullName>
    </submittedName>
</protein>
<gene>
    <name evidence="1" type="ORF">C1H46_008091</name>
</gene>